<keyword evidence="1" id="KW-0472">Membrane</keyword>
<reference evidence="3" key="1">
    <citation type="submission" date="2023-08" db="EMBL/GenBank/DDBJ databases">
        <title>The draft genome of Tsukamurella strandjordii strain 050030.</title>
        <authorList>
            <person name="Zhao F."/>
            <person name="Feng Y."/>
            <person name="Zong Z."/>
        </authorList>
    </citation>
    <scope>NUCLEOTIDE SEQUENCE</scope>
    <source>
        <strain evidence="3">050030</strain>
    </source>
</reference>
<sequence length="204" mass="21370">MTDQWPNPVDSGVLDAVVSIRSDALTAVVRVITTVGNTVSLIAIATIAVLVLLRLRHRVWAAYCAATSLLSWGVMFVTKIAFGRERPSIPPRLVEIDSLSFPSGHALNSAVVLGCIAVSAWAITGRRWPLVVAVIAGALIGLSRVYLAAHWLTDVLAGWSIGAAMVALGLLATRKAVAAKGAVPVRTDRAALRDRPGGPPAAGR</sequence>
<feature type="transmembrane region" description="Helical" evidence="1">
    <location>
        <begin position="60"/>
        <end position="82"/>
    </location>
</feature>
<feature type="transmembrane region" description="Helical" evidence="1">
    <location>
        <begin position="155"/>
        <end position="172"/>
    </location>
</feature>
<evidence type="ECO:0000313" key="4">
    <source>
        <dbReference type="Proteomes" id="UP001178281"/>
    </source>
</evidence>
<gene>
    <name evidence="3" type="ORF">Q7X28_01585</name>
</gene>
<dbReference type="Gene3D" id="1.20.144.10">
    <property type="entry name" value="Phosphatidic acid phosphatase type 2/haloperoxidase"/>
    <property type="match status" value="2"/>
</dbReference>
<feature type="transmembrane region" description="Helical" evidence="1">
    <location>
        <begin position="27"/>
        <end position="53"/>
    </location>
</feature>
<dbReference type="EMBL" id="JAUTIX010000001">
    <property type="protein sequence ID" value="MDP0396609.1"/>
    <property type="molecule type" value="Genomic_DNA"/>
</dbReference>
<feature type="domain" description="Phosphatidic acid phosphatase type 2/haloperoxidase" evidence="2">
    <location>
        <begin position="61"/>
        <end position="170"/>
    </location>
</feature>
<dbReference type="AlphaFoldDB" id="A0AA90SFI6"/>
<organism evidence="3 4">
    <name type="scientific">Tsukamurella strandjordii</name>
    <dbReference type="NCBI Taxonomy" id="147577"/>
    <lineage>
        <taxon>Bacteria</taxon>
        <taxon>Bacillati</taxon>
        <taxon>Actinomycetota</taxon>
        <taxon>Actinomycetes</taxon>
        <taxon>Mycobacteriales</taxon>
        <taxon>Tsukamurellaceae</taxon>
        <taxon>Tsukamurella</taxon>
    </lineage>
</organism>
<dbReference type="InterPro" id="IPR036938">
    <property type="entry name" value="PAP2/HPO_sf"/>
</dbReference>
<dbReference type="SUPFAM" id="SSF48317">
    <property type="entry name" value="Acid phosphatase/Vanadium-dependent haloperoxidase"/>
    <property type="match status" value="1"/>
</dbReference>
<protein>
    <submittedName>
        <fullName evidence="3">Phosphatase PAP2 family protein</fullName>
    </submittedName>
</protein>
<name>A0AA90SFI6_9ACTN</name>
<evidence type="ECO:0000256" key="1">
    <source>
        <dbReference type="SAM" id="Phobius"/>
    </source>
</evidence>
<dbReference type="RefSeq" id="WP_305110084.1">
    <property type="nucleotide sequence ID" value="NZ_JAUTIX010000001.1"/>
</dbReference>
<dbReference type="InterPro" id="IPR000326">
    <property type="entry name" value="PAP2/HPO"/>
</dbReference>
<keyword evidence="1" id="KW-0812">Transmembrane</keyword>
<accession>A0AA90SFI6</accession>
<dbReference type="CDD" id="cd03392">
    <property type="entry name" value="PAP2_like_2"/>
    <property type="match status" value="1"/>
</dbReference>
<evidence type="ECO:0000259" key="2">
    <source>
        <dbReference type="SMART" id="SM00014"/>
    </source>
</evidence>
<dbReference type="PANTHER" id="PTHR14969:SF13">
    <property type="entry name" value="AT30094P"/>
    <property type="match status" value="1"/>
</dbReference>
<feature type="transmembrane region" description="Helical" evidence="1">
    <location>
        <begin position="102"/>
        <end position="123"/>
    </location>
</feature>
<dbReference type="PANTHER" id="PTHR14969">
    <property type="entry name" value="SPHINGOSINE-1-PHOSPHATE PHOSPHOHYDROLASE"/>
    <property type="match status" value="1"/>
</dbReference>
<dbReference type="Proteomes" id="UP001178281">
    <property type="component" value="Unassembled WGS sequence"/>
</dbReference>
<proteinExistence type="predicted"/>
<keyword evidence="1" id="KW-1133">Transmembrane helix</keyword>
<feature type="transmembrane region" description="Helical" evidence="1">
    <location>
        <begin position="130"/>
        <end position="149"/>
    </location>
</feature>
<dbReference type="Pfam" id="PF01569">
    <property type="entry name" value="PAP2"/>
    <property type="match status" value="1"/>
</dbReference>
<evidence type="ECO:0000313" key="3">
    <source>
        <dbReference type="EMBL" id="MDP0396609.1"/>
    </source>
</evidence>
<dbReference type="SMART" id="SM00014">
    <property type="entry name" value="acidPPc"/>
    <property type="match status" value="1"/>
</dbReference>
<comment type="caution">
    <text evidence="3">The sequence shown here is derived from an EMBL/GenBank/DDBJ whole genome shotgun (WGS) entry which is preliminary data.</text>
</comment>
<keyword evidence="4" id="KW-1185">Reference proteome</keyword>